<keyword evidence="2" id="KW-1185">Reference proteome</keyword>
<organism evidence="1 2">
    <name type="scientific">Iphiclides podalirius</name>
    <name type="common">scarce swallowtail</name>
    <dbReference type="NCBI Taxonomy" id="110791"/>
    <lineage>
        <taxon>Eukaryota</taxon>
        <taxon>Metazoa</taxon>
        <taxon>Ecdysozoa</taxon>
        <taxon>Arthropoda</taxon>
        <taxon>Hexapoda</taxon>
        <taxon>Insecta</taxon>
        <taxon>Pterygota</taxon>
        <taxon>Neoptera</taxon>
        <taxon>Endopterygota</taxon>
        <taxon>Lepidoptera</taxon>
        <taxon>Glossata</taxon>
        <taxon>Ditrysia</taxon>
        <taxon>Papilionoidea</taxon>
        <taxon>Papilionidae</taxon>
        <taxon>Papilioninae</taxon>
        <taxon>Iphiclides</taxon>
    </lineage>
</organism>
<dbReference type="EMBL" id="OW152828">
    <property type="protein sequence ID" value="CAH2045961.1"/>
    <property type="molecule type" value="Genomic_DNA"/>
</dbReference>
<proteinExistence type="predicted"/>
<protein>
    <recommendedName>
        <fullName evidence="3">Secreted protein</fullName>
    </recommendedName>
</protein>
<evidence type="ECO:0008006" key="3">
    <source>
        <dbReference type="Google" id="ProtNLM"/>
    </source>
</evidence>
<gene>
    <name evidence="1" type="ORF">IPOD504_LOCUS5310</name>
</gene>
<evidence type="ECO:0000313" key="1">
    <source>
        <dbReference type="EMBL" id="CAH2045961.1"/>
    </source>
</evidence>
<evidence type="ECO:0000313" key="2">
    <source>
        <dbReference type="Proteomes" id="UP000837857"/>
    </source>
</evidence>
<sequence>MWRDGGMSACGACVVCCSTAELSAPRRRDRELSASAVRGLSGRTEWRECVQARASTENAMDASLWSDFGWGVARGRRAVSRGIPERESK</sequence>
<dbReference type="Proteomes" id="UP000837857">
    <property type="component" value="Chromosome 16"/>
</dbReference>
<accession>A0ABN8I183</accession>
<reference evidence="1" key="1">
    <citation type="submission" date="2022-03" db="EMBL/GenBank/DDBJ databases">
        <authorList>
            <person name="Martin H S."/>
        </authorList>
    </citation>
    <scope>NUCLEOTIDE SEQUENCE</scope>
</reference>
<feature type="non-terminal residue" evidence="1">
    <location>
        <position position="89"/>
    </location>
</feature>
<name>A0ABN8I183_9NEOP</name>